<dbReference type="PANTHER" id="PTHR31527">
    <property type="entry name" value="RE64534P"/>
    <property type="match status" value="1"/>
</dbReference>
<name>A0ABX8UQ94_9BURK</name>
<organism evidence="3 4">
    <name type="scientific">Paraburkholderia edwinii</name>
    <dbReference type="NCBI Taxonomy" id="2861782"/>
    <lineage>
        <taxon>Bacteria</taxon>
        <taxon>Pseudomonadati</taxon>
        <taxon>Pseudomonadota</taxon>
        <taxon>Betaproteobacteria</taxon>
        <taxon>Burkholderiales</taxon>
        <taxon>Burkholderiaceae</taxon>
        <taxon>Paraburkholderia</taxon>
    </lineage>
</organism>
<evidence type="ECO:0000259" key="2">
    <source>
        <dbReference type="Pfam" id="PF09347"/>
    </source>
</evidence>
<proteinExistence type="predicted"/>
<sequence>MTTTTLTATETPTQAQSHTHTHDDNGTALGENATLHEPISADGTPEPGRTYTVPARCGRAVRVKAGQTIRVTNTHGTQVCDTWIFNAAHLNEFLSFEHTRAYIDKVIPQVGDPLVTNQRRPIAELTADTSPGVHDTLIAACDLHRYKNLGVTGYHDNCADNMRLALKAIGLRAREVPQPFNLWMNIPVKSDYSIEWLPAVSKAGDYVDIKAAMDCVFVFSACPQDIVPINALHPVEVEFAVLA</sequence>
<reference evidence="3 4" key="1">
    <citation type="submission" date="2021-07" db="EMBL/GenBank/DDBJ databases">
        <title>Paraburkholderia edwinii protects Aspergillus sp. from phenazines by acting as a toxin sponge.</title>
        <authorList>
            <person name="Dahlstrom K.M."/>
            <person name="Newman D.K."/>
        </authorList>
    </citation>
    <scope>NUCLEOTIDE SEQUENCE [LARGE SCALE GENOMIC DNA]</scope>
    <source>
        <strain evidence="3 4">Pe01</strain>
    </source>
</reference>
<accession>A0ABX8UQ94</accession>
<dbReference type="Pfam" id="PF09347">
    <property type="entry name" value="DUF1989"/>
    <property type="match status" value="1"/>
</dbReference>
<dbReference type="RefSeq" id="WP_219800592.1">
    <property type="nucleotide sequence ID" value="NZ_CP080096.1"/>
</dbReference>
<dbReference type="Proteomes" id="UP000826462">
    <property type="component" value="Chromosome 2"/>
</dbReference>
<protein>
    <submittedName>
        <fullName evidence="3">Urea carboxylase-associated family protein</fullName>
    </submittedName>
</protein>
<dbReference type="InterPro" id="IPR018959">
    <property type="entry name" value="DUF1989"/>
</dbReference>
<keyword evidence="4" id="KW-1185">Reference proteome</keyword>
<gene>
    <name evidence="3" type="ORF">KZJ38_29355</name>
</gene>
<feature type="domain" description="DUF1989" evidence="2">
    <location>
        <begin position="52"/>
        <end position="216"/>
    </location>
</feature>
<feature type="compositionally biased region" description="Low complexity" evidence="1">
    <location>
        <begin position="1"/>
        <end position="13"/>
    </location>
</feature>
<evidence type="ECO:0000256" key="1">
    <source>
        <dbReference type="SAM" id="MobiDB-lite"/>
    </source>
</evidence>
<evidence type="ECO:0000313" key="4">
    <source>
        <dbReference type="Proteomes" id="UP000826462"/>
    </source>
</evidence>
<dbReference type="EMBL" id="CP080096">
    <property type="protein sequence ID" value="QYD71159.1"/>
    <property type="molecule type" value="Genomic_DNA"/>
</dbReference>
<feature type="region of interest" description="Disordered" evidence="1">
    <location>
        <begin position="1"/>
        <end position="30"/>
    </location>
</feature>
<dbReference type="PANTHER" id="PTHR31527:SF0">
    <property type="entry name" value="RE64534P"/>
    <property type="match status" value="1"/>
</dbReference>
<evidence type="ECO:0000313" key="3">
    <source>
        <dbReference type="EMBL" id="QYD71159.1"/>
    </source>
</evidence>